<reference evidence="1 2" key="1">
    <citation type="submission" date="2018-06" db="EMBL/GenBank/DDBJ databases">
        <authorList>
            <consortium name="Pathogen Informatics"/>
            <person name="Doyle S."/>
        </authorList>
    </citation>
    <scope>NUCLEOTIDE SEQUENCE [LARGE SCALE GENOMIC DNA]</scope>
    <source>
        <strain evidence="2">NCTC 10815</strain>
    </source>
</reference>
<accession>A0A378PGZ6</accession>
<evidence type="ECO:0000313" key="1">
    <source>
        <dbReference type="EMBL" id="STY85503.1"/>
    </source>
</evidence>
<sequence>MVDTQMDVLKEAYLCYLENEFGDTVSFDIVQPLSETTTFGIIHTPISCCDIVPTICPLDIEIVVSIHYRTDNEMLYITAYGNKMEVTRYIYCPIHQMIGNFNSWVSQDFIYHFTGRAFYADFIMRDIIY</sequence>
<gene>
    <name evidence="1" type="ORF">NCTC10815_03063</name>
</gene>
<name>A0A378PGZ6_LISGR</name>
<dbReference type="Proteomes" id="UP000254879">
    <property type="component" value="Unassembled WGS sequence"/>
</dbReference>
<dbReference type="AlphaFoldDB" id="A0A378PGZ6"/>
<dbReference type="EMBL" id="UGPG01000002">
    <property type="protein sequence ID" value="STY85503.1"/>
    <property type="molecule type" value="Genomic_DNA"/>
</dbReference>
<evidence type="ECO:0000313" key="2">
    <source>
        <dbReference type="Proteomes" id="UP000254879"/>
    </source>
</evidence>
<organism evidence="1 2">
    <name type="scientific">Listeria grayi</name>
    <name type="common">Listeria murrayi</name>
    <dbReference type="NCBI Taxonomy" id="1641"/>
    <lineage>
        <taxon>Bacteria</taxon>
        <taxon>Bacillati</taxon>
        <taxon>Bacillota</taxon>
        <taxon>Bacilli</taxon>
        <taxon>Bacillales</taxon>
        <taxon>Listeriaceae</taxon>
        <taxon>Listeria</taxon>
    </lineage>
</organism>
<dbReference type="RefSeq" id="WP_115346456.1">
    <property type="nucleotide sequence ID" value="NZ_UGPG01000002.1"/>
</dbReference>
<proteinExistence type="predicted"/>
<protein>
    <submittedName>
        <fullName evidence="1">Uncharacterized protein</fullName>
    </submittedName>
</protein>